<geneLocation type="plasmid" evidence="1 2">
    <name>p_unnamed2</name>
</geneLocation>
<protein>
    <submittedName>
        <fullName evidence="1">AraC family transcriptional regulator</fullName>
    </submittedName>
</protein>
<evidence type="ECO:0000313" key="2">
    <source>
        <dbReference type="Proteomes" id="UP001061991"/>
    </source>
</evidence>
<keyword evidence="1" id="KW-0614">Plasmid</keyword>
<evidence type="ECO:0000313" key="1">
    <source>
        <dbReference type="EMBL" id="UXN57902.1"/>
    </source>
</evidence>
<name>A0ACD4CWN6_9HYPH</name>
<dbReference type="EMBL" id="CP104971">
    <property type="protein sequence ID" value="UXN57902.1"/>
    <property type="molecule type" value="Genomic_DNA"/>
</dbReference>
<accession>A0ACD4CWN6</accession>
<sequence>MNMTISGPQPAFKVGDCRTTSREQSTWHRVEADLVRRSGLAKEETAITSSRHVVLLNVQGNCERGEYFIDGRNAGFVPRKPGAILFVPAGCSWRGWEAGASTAAYLSIQVKPAHVPELLAGVPLDALPSLSPDLGFEDPIILNAARGIGAEMRDRNPLSAMLVESYTATIFAQLMRRQRYRPSVRKGGLAPMNLNRVIQKIDDDLTADLSLLQLADLAGLSVPHFCRAFRQTLGCPPYAFIIRRRIERAKDFLRHSSMPVTDIALSCGFSSSSHFSNAFRREVGTTPVAYRGSWPCKASQ</sequence>
<gene>
    <name evidence="1" type="ORF">N8E88_06335</name>
</gene>
<keyword evidence="2" id="KW-1185">Reference proteome</keyword>
<organism evidence="1 2">
    <name type="scientific">Phyllobacterium zundukense</name>
    <dbReference type="NCBI Taxonomy" id="1867719"/>
    <lineage>
        <taxon>Bacteria</taxon>
        <taxon>Pseudomonadati</taxon>
        <taxon>Pseudomonadota</taxon>
        <taxon>Alphaproteobacteria</taxon>
        <taxon>Hyphomicrobiales</taxon>
        <taxon>Phyllobacteriaceae</taxon>
        <taxon>Phyllobacterium</taxon>
    </lineage>
</organism>
<reference evidence="1" key="1">
    <citation type="submission" date="2022-09" db="EMBL/GenBank/DDBJ databases">
        <title>Interaction between co-microsymbionts with complementary sets of symbiotic genes in legume-rhizobium systems.</title>
        <authorList>
            <person name="Safronova V."/>
            <person name="Sazanova A."/>
            <person name="Afonin A."/>
            <person name="Chirak E."/>
        </authorList>
    </citation>
    <scope>NUCLEOTIDE SEQUENCE</scope>
    <source>
        <strain evidence="1">A18/3m</strain>
    </source>
</reference>
<proteinExistence type="predicted"/>
<dbReference type="Proteomes" id="UP001061991">
    <property type="component" value="Plasmid p_unnamed2"/>
</dbReference>